<dbReference type="InterPro" id="IPR008335">
    <property type="entry name" value="Mopterin_OxRdtase_euk"/>
</dbReference>
<evidence type="ECO:0000256" key="1">
    <source>
        <dbReference type="ARBA" id="ARBA00001924"/>
    </source>
</evidence>
<dbReference type="Pfam" id="PF00174">
    <property type="entry name" value="Oxidored_molyb"/>
    <property type="match status" value="1"/>
</dbReference>
<keyword evidence="3" id="KW-0479">Metal-binding</keyword>
<dbReference type="Proteomes" id="UP000679749">
    <property type="component" value="Unassembled WGS sequence"/>
</dbReference>
<reference evidence="7" key="1">
    <citation type="submission" date="2021-05" db="EMBL/GenBank/DDBJ databases">
        <title>Novel Bacillus species.</title>
        <authorList>
            <person name="Liu G."/>
        </authorList>
    </citation>
    <scope>NUCLEOTIDE SEQUENCE</scope>
    <source>
        <strain evidence="7">FJAT-49825</strain>
    </source>
</reference>
<dbReference type="PRINTS" id="PR00407">
    <property type="entry name" value="EUMOPTERIN"/>
</dbReference>
<evidence type="ECO:0000313" key="7">
    <source>
        <dbReference type="EMBL" id="MBS4214418.1"/>
    </source>
</evidence>
<dbReference type="SUPFAM" id="SSF56524">
    <property type="entry name" value="Oxidoreductase molybdopterin-binding domain"/>
    <property type="match status" value="1"/>
</dbReference>
<dbReference type="SUPFAM" id="SSF81296">
    <property type="entry name" value="E set domains"/>
    <property type="match status" value="1"/>
</dbReference>
<comment type="caution">
    <text evidence="7">The sequence shown here is derived from an EMBL/GenBank/DDBJ whole genome shotgun (WGS) entry which is preliminary data.</text>
</comment>
<evidence type="ECO:0000256" key="3">
    <source>
        <dbReference type="ARBA" id="ARBA00022723"/>
    </source>
</evidence>
<name>A0A942U881_9BACI</name>
<keyword evidence="4" id="KW-0560">Oxidoreductase</keyword>
<dbReference type="Gene3D" id="2.60.40.650">
    <property type="match status" value="1"/>
</dbReference>
<dbReference type="GO" id="GO:0043546">
    <property type="term" value="F:molybdopterin cofactor binding"/>
    <property type="evidence" value="ECO:0007669"/>
    <property type="project" value="TreeGrafter"/>
</dbReference>
<dbReference type="PANTHER" id="PTHR19372:SF7">
    <property type="entry name" value="SULFITE OXIDASE, MITOCHONDRIAL"/>
    <property type="match status" value="1"/>
</dbReference>
<comment type="cofactor">
    <cofactor evidence="1">
        <name>Mo-molybdopterin</name>
        <dbReference type="ChEBI" id="CHEBI:71302"/>
    </cofactor>
</comment>
<organism evidence="7 8">
    <name type="scientific">Neobacillus rhizophilus</name>
    <dbReference type="NCBI Taxonomy" id="2833579"/>
    <lineage>
        <taxon>Bacteria</taxon>
        <taxon>Bacillati</taxon>
        <taxon>Bacillota</taxon>
        <taxon>Bacilli</taxon>
        <taxon>Bacillales</taxon>
        <taxon>Bacillaceae</taxon>
        <taxon>Neobacillus</taxon>
    </lineage>
</organism>
<dbReference type="InterPro" id="IPR036374">
    <property type="entry name" value="OxRdtase_Mopterin-bd_sf"/>
</dbReference>
<dbReference type="CDD" id="cd02110">
    <property type="entry name" value="SO_family_Moco_dimer"/>
    <property type="match status" value="1"/>
</dbReference>
<protein>
    <submittedName>
        <fullName evidence="7">Sulfite oxidase</fullName>
    </submittedName>
</protein>
<feature type="domain" description="Oxidoreductase molybdopterin-binding" evidence="5">
    <location>
        <begin position="46"/>
        <end position="217"/>
    </location>
</feature>
<evidence type="ECO:0000259" key="5">
    <source>
        <dbReference type="Pfam" id="PF00174"/>
    </source>
</evidence>
<dbReference type="Pfam" id="PF03404">
    <property type="entry name" value="Mo-co_dimer"/>
    <property type="match status" value="1"/>
</dbReference>
<dbReference type="InterPro" id="IPR014756">
    <property type="entry name" value="Ig_E-set"/>
</dbReference>
<sequence length="354" mass="40666">MNPNDPFIKIKPYLTTHSLFPENQEAPIHFLENSETPTGLTYRRNHFPFPALSTKSYYLTITGSVKNPISIPYNQIITMPSRTVTSVLECSGNKRAHFEPKVFGEQWNDGAISQGTWKGVPLFYLLQIAGIQDSAREVVFEGNDSGVKKGQHVHFARSLPLKKAMEHDCIVAWEHNHKPISSKHGFPFRLIVPGWYGMASVKWLKTIRVVDHPFTGPFQTDDYVYYPHKNNNEEAVPVTVSHVNSIIQQPRDRQILQSGQHEIKGLAWTGEGVVTFVEVSLDDSETWKPANLHGQPLQYQWIMWSYSFLFEKNREYSIKVRAYDSNGHFQPEIAFWNWKGYGYNAVSQIKIKIE</sequence>
<dbReference type="EMBL" id="JAGYPF010000004">
    <property type="protein sequence ID" value="MBS4214418.1"/>
    <property type="molecule type" value="Genomic_DNA"/>
</dbReference>
<evidence type="ECO:0000259" key="6">
    <source>
        <dbReference type="Pfam" id="PF03404"/>
    </source>
</evidence>
<dbReference type="GO" id="GO:0020037">
    <property type="term" value="F:heme binding"/>
    <property type="evidence" value="ECO:0007669"/>
    <property type="project" value="TreeGrafter"/>
</dbReference>
<dbReference type="InterPro" id="IPR000572">
    <property type="entry name" value="OxRdtase_Mopterin-bd_dom"/>
</dbReference>
<evidence type="ECO:0000256" key="4">
    <source>
        <dbReference type="ARBA" id="ARBA00023002"/>
    </source>
</evidence>
<keyword evidence="2" id="KW-0500">Molybdenum</keyword>
<proteinExistence type="predicted"/>
<dbReference type="RefSeq" id="WP_213118959.1">
    <property type="nucleotide sequence ID" value="NZ_JAGYPF010000004.1"/>
</dbReference>
<feature type="domain" description="Moybdenum cofactor oxidoreductase dimerisation" evidence="6">
    <location>
        <begin position="242"/>
        <end position="353"/>
    </location>
</feature>
<dbReference type="InterPro" id="IPR005066">
    <property type="entry name" value="MoCF_OxRdtse_dimer"/>
</dbReference>
<dbReference type="AlphaFoldDB" id="A0A942U881"/>
<evidence type="ECO:0000313" key="8">
    <source>
        <dbReference type="Proteomes" id="UP000679749"/>
    </source>
</evidence>
<dbReference type="GO" id="GO:0006790">
    <property type="term" value="P:sulfur compound metabolic process"/>
    <property type="evidence" value="ECO:0007669"/>
    <property type="project" value="TreeGrafter"/>
</dbReference>
<accession>A0A942U881</accession>
<keyword evidence="8" id="KW-1185">Reference proteome</keyword>
<gene>
    <name evidence="7" type="ORF">KHA99_18385</name>
</gene>
<dbReference type="GO" id="GO:0008482">
    <property type="term" value="F:sulfite oxidase activity"/>
    <property type="evidence" value="ECO:0007669"/>
    <property type="project" value="TreeGrafter"/>
</dbReference>
<evidence type="ECO:0000256" key="2">
    <source>
        <dbReference type="ARBA" id="ARBA00022505"/>
    </source>
</evidence>
<dbReference type="PANTHER" id="PTHR19372">
    <property type="entry name" value="SULFITE REDUCTASE"/>
    <property type="match status" value="1"/>
</dbReference>
<dbReference type="Gene3D" id="3.90.420.10">
    <property type="entry name" value="Oxidoreductase, molybdopterin-binding domain"/>
    <property type="match status" value="1"/>
</dbReference>
<dbReference type="GO" id="GO:0030151">
    <property type="term" value="F:molybdenum ion binding"/>
    <property type="evidence" value="ECO:0007669"/>
    <property type="project" value="InterPro"/>
</dbReference>